<dbReference type="PATRIC" id="fig|1393034.3.peg.830"/>
<gene>
    <name evidence="1" type="ORF">HMPREF3192_00860</name>
</gene>
<keyword evidence="2" id="KW-1185">Reference proteome</keyword>
<evidence type="ECO:0000313" key="2">
    <source>
        <dbReference type="Proteomes" id="UP000070675"/>
    </source>
</evidence>
<comment type="caution">
    <text evidence="1">The sequence shown here is derived from an EMBL/GenBank/DDBJ whole genome shotgun (WGS) entry which is preliminary data.</text>
</comment>
<reference evidence="2" key="1">
    <citation type="submission" date="2016-01" db="EMBL/GenBank/DDBJ databases">
        <authorList>
            <person name="Mitreva M."/>
            <person name="Pepin K.H."/>
            <person name="Mihindukulasuriya K.A."/>
            <person name="Fulton R."/>
            <person name="Fronick C."/>
            <person name="O'Laughlin M."/>
            <person name="Miner T."/>
            <person name="Herter B."/>
            <person name="Rosa B.A."/>
            <person name="Cordes M."/>
            <person name="Tomlinson C."/>
            <person name="Wollam A."/>
            <person name="Palsikar V.B."/>
            <person name="Mardis E.R."/>
            <person name="Wilson R.K."/>
        </authorList>
    </citation>
    <scope>NUCLEOTIDE SEQUENCE [LARGE SCALE GENOMIC DNA]</scope>
    <source>
        <strain evidence="2">DNF00019</strain>
    </source>
</reference>
<dbReference type="Proteomes" id="UP000070675">
    <property type="component" value="Unassembled WGS sequence"/>
</dbReference>
<sequence>MLSYSREASYNSAALPFCVVKEVVLQARCSQAAKCIKIQFTDDFIDSKNFKAPFVATLNIGFIIRYTKRKNLYEQGGCYGSIE</sequence>
<dbReference type="EMBL" id="LSCR01000015">
    <property type="protein sequence ID" value="KXB34421.1"/>
    <property type="molecule type" value="Genomic_DNA"/>
</dbReference>
<protein>
    <submittedName>
        <fullName evidence="1">Uncharacterized protein</fullName>
    </submittedName>
</protein>
<organism evidence="1 2">
    <name type="scientific">Atopobium deltae</name>
    <dbReference type="NCBI Taxonomy" id="1393034"/>
    <lineage>
        <taxon>Bacteria</taxon>
        <taxon>Bacillati</taxon>
        <taxon>Actinomycetota</taxon>
        <taxon>Coriobacteriia</taxon>
        <taxon>Coriobacteriales</taxon>
        <taxon>Atopobiaceae</taxon>
        <taxon>Atopobium</taxon>
    </lineage>
</organism>
<evidence type="ECO:0000313" key="1">
    <source>
        <dbReference type="EMBL" id="KXB34421.1"/>
    </source>
</evidence>
<dbReference type="AlphaFoldDB" id="A0A133XU13"/>
<accession>A0A133XU13</accession>
<name>A0A133XU13_9ACTN</name>
<proteinExistence type="predicted"/>
<dbReference type="STRING" id="1393034.HMPREF3192_00860"/>